<organism evidence="1">
    <name type="scientific">Lygus hesperus</name>
    <name type="common">Western plant bug</name>
    <dbReference type="NCBI Taxonomy" id="30085"/>
    <lineage>
        <taxon>Eukaryota</taxon>
        <taxon>Metazoa</taxon>
        <taxon>Ecdysozoa</taxon>
        <taxon>Arthropoda</taxon>
        <taxon>Hexapoda</taxon>
        <taxon>Insecta</taxon>
        <taxon>Pterygota</taxon>
        <taxon>Neoptera</taxon>
        <taxon>Paraneoptera</taxon>
        <taxon>Hemiptera</taxon>
        <taxon>Heteroptera</taxon>
        <taxon>Panheteroptera</taxon>
        <taxon>Cimicomorpha</taxon>
        <taxon>Miridae</taxon>
        <taxon>Mirini</taxon>
        <taxon>Lygus</taxon>
    </lineage>
</organism>
<dbReference type="EMBL" id="GBHO01003139">
    <property type="protein sequence ID" value="JAG40465.1"/>
    <property type="molecule type" value="Transcribed_RNA"/>
</dbReference>
<reference evidence="1" key="1">
    <citation type="journal article" date="2014" name="PLoS ONE">
        <title>Transcriptome-Based Identification of ABC Transporters in the Western Tarnished Plant Bug Lygus hesperus.</title>
        <authorList>
            <person name="Hull J.J."/>
            <person name="Chaney K."/>
            <person name="Geib S.M."/>
            <person name="Fabrick J.A."/>
            <person name="Brent C.S."/>
            <person name="Walsh D."/>
            <person name="Lavine L.C."/>
        </authorList>
    </citation>
    <scope>NUCLEOTIDE SEQUENCE</scope>
</reference>
<name>A0A0A9ZF22_LYGHE</name>
<evidence type="ECO:0000313" key="2">
    <source>
        <dbReference type="EMBL" id="JAQ01259.1"/>
    </source>
</evidence>
<protein>
    <submittedName>
        <fullName evidence="1">Zinc transporter ZIP9</fullName>
    </submittedName>
</protein>
<evidence type="ECO:0000313" key="1">
    <source>
        <dbReference type="EMBL" id="JAG40465.1"/>
    </source>
</evidence>
<dbReference type="AlphaFoldDB" id="A0A0A9ZF22"/>
<sequence length="183" mass="20327">MFSVVVNQHGCDGDDGGTAMCVDLPVCVHTAADAVVETKTHTAIETETETETDTGTDVEVGSRTEVPKNTVEIHEQVGTGRGPVDGLSRMMENLTACWEGKQDQVELPAIQDPIPFYVCEQQLGWWNLPVCLLPTQFLLKNTFQAAMVSETVACWEFDNGYCKSGQCYLLDAFKFRMLYIYSR</sequence>
<reference evidence="2" key="3">
    <citation type="journal article" date="2016" name="Gigascience">
        <title>De novo construction of an expanded transcriptome assembly for the western tarnished plant bug, Lygus hesperus.</title>
        <authorList>
            <person name="Tassone E.E."/>
            <person name="Geib S.M."/>
            <person name="Hall B."/>
            <person name="Fabrick J.A."/>
            <person name="Brent C.S."/>
            <person name="Hull J.J."/>
        </authorList>
    </citation>
    <scope>NUCLEOTIDE SEQUENCE</scope>
</reference>
<accession>A0A0A9ZF22</accession>
<proteinExistence type="predicted"/>
<dbReference type="EMBL" id="GDHC01017370">
    <property type="protein sequence ID" value="JAQ01259.1"/>
    <property type="molecule type" value="Transcribed_RNA"/>
</dbReference>
<gene>
    <name evidence="1" type="primary">SLC39A9_0</name>
    <name evidence="1" type="ORF">CM83_5986</name>
    <name evidence="2" type="ORF">g.30168</name>
</gene>
<reference evidence="1" key="2">
    <citation type="submission" date="2014-07" db="EMBL/GenBank/DDBJ databases">
        <authorList>
            <person name="Hull J."/>
        </authorList>
    </citation>
    <scope>NUCLEOTIDE SEQUENCE</scope>
</reference>